<dbReference type="InterPro" id="IPR008580">
    <property type="entry name" value="PPPDE_dom"/>
</dbReference>
<comment type="similarity">
    <text evidence="1">Belongs to the DeSI family.</text>
</comment>
<evidence type="ECO:0000313" key="6">
    <source>
        <dbReference type="EMBL" id="CAF4823543.1"/>
    </source>
</evidence>
<feature type="compositionally biased region" description="Basic residues" evidence="4">
    <location>
        <begin position="203"/>
        <end position="215"/>
    </location>
</feature>
<comment type="caution">
    <text evidence="6">The sequence shown here is derived from an EMBL/GenBank/DDBJ whole genome shotgun (WGS) entry which is preliminary data.</text>
</comment>
<keyword evidence="3" id="KW-0378">Hydrolase</keyword>
<dbReference type="Proteomes" id="UP000663880">
    <property type="component" value="Unassembled WGS sequence"/>
</dbReference>
<keyword evidence="7" id="KW-1185">Reference proteome</keyword>
<dbReference type="InterPro" id="IPR042266">
    <property type="entry name" value="PPPDE_sf"/>
</dbReference>
<organism evidence="6 7">
    <name type="scientific">Pieris macdunnoughi</name>
    <dbReference type="NCBI Taxonomy" id="345717"/>
    <lineage>
        <taxon>Eukaryota</taxon>
        <taxon>Metazoa</taxon>
        <taxon>Ecdysozoa</taxon>
        <taxon>Arthropoda</taxon>
        <taxon>Hexapoda</taxon>
        <taxon>Insecta</taxon>
        <taxon>Pterygota</taxon>
        <taxon>Neoptera</taxon>
        <taxon>Endopterygota</taxon>
        <taxon>Lepidoptera</taxon>
        <taxon>Glossata</taxon>
        <taxon>Ditrysia</taxon>
        <taxon>Papilionoidea</taxon>
        <taxon>Pieridae</taxon>
        <taxon>Pierinae</taxon>
        <taxon>Pieris</taxon>
    </lineage>
</organism>
<dbReference type="PANTHER" id="PTHR12378">
    <property type="entry name" value="DESUMOYLATING ISOPEPTIDASE"/>
    <property type="match status" value="1"/>
</dbReference>
<dbReference type="SMART" id="SM01179">
    <property type="entry name" value="DUF862"/>
    <property type="match status" value="1"/>
</dbReference>
<evidence type="ECO:0000313" key="7">
    <source>
        <dbReference type="Proteomes" id="UP000663880"/>
    </source>
</evidence>
<sequence length="313" mass="35634">MQSEGVPVDLYIYDLTNGLASVISPSIVGHKVEGVWHTSIVVYEREYFFGGQGISSCPPGSTSLRAPHQIKTLGNTFVPFPVFNQYIEGLATSTYAGSTYHLINHNCNHFSDEIAQFLCGERVPKHILSQAERDLPAHLRIALTSMLEQLVPDGSQAVYANGVRHSRQDSPDYLTLNNQIEEARIASQELEAKRSTIVEKHARKERKKEKKRKKLREQGGAGDDDGKVQCSQLLDKHRIDSFPCSRNWQDDRDEKIEDTFKPKSQLTYKRDTFKSIQTLKHLRCKKDETFRFRFLNRFSYLCVEISSGSSGDY</sequence>
<evidence type="ECO:0000259" key="5">
    <source>
        <dbReference type="PROSITE" id="PS51858"/>
    </source>
</evidence>
<evidence type="ECO:0000256" key="4">
    <source>
        <dbReference type="SAM" id="MobiDB-lite"/>
    </source>
</evidence>
<dbReference type="GO" id="GO:0070646">
    <property type="term" value="P:protein modification by small protein removal"/>
    <property type="evidence" value="ECO:0007669"/>
    <property type="project" value="TreeGrafter"/>
</dbReference>
<dbReference type="GO" id="GO:0008233">
    <property type="term" value="F:peptidase activity"/>
    <property type="evidence" value="ECO:0007669"/>
    <property type="project" value="UniProtKB-KW"/>
</dbReference>
<evidence type="ECO:0000256" key="3">
    <source>
        <dbReference type="ARBA" id="ARBA00022801"/>
    </source>
</evidence>
<reference evidence="6" key="1">
    <citation type="submission" date="2021-02" db="EMBL/GenBank/DDBJ databases">
        <authorList>
            <person name="Steward A R."/>
        </authorList>
    </citation>
    <scope>NUCLEOTIDE SEQUENCE</scope>
</reference>
<feature type="region of interest" description="Disordered" evidence="4">
    <location>
        <begin position="196"/>
        <end position="228"/>
    </location>
</feature>
<evidence type="ECO:0000256" key="2">
    <source>
        <dbReference type="ARBA" id="ARBA00022670"/>
    </source>
</evidence>
<keyword evidence="2" id="KW-0645">Protease</keyword>
<dbReference type="AlphaFoldDB" id="A0A821QCT3"/>
<evidence type="ECO:0000256" key="1">
    <source>
        <dbReference type="ARBA" id="ARBA00008140"/>
    </source>
</evidence>
<feature type="domain" description="PPPDE" evidence="5">
    <location>
        <begin position="6"/>
        <end position="139"/>
    </location>
</feature>
<dbReference type="EMBL" id="CAJOBZ010000008">
    <property type="protein sequence ID" value="CAF4823543.1"/>
    <property type="molecule type" value="Genomic_DNA"/>
</dbReference>
<name>A0A821QCT3_9NEOP</name>
<dbReference type="PANTHER" id="PTHR12378:SF7">
    <property type="entry name" value="DESUMOYLATING ISOPEPTIDASE 1"/>
    <property type="match status" value="1"/>
</dbReference>
<dbReference type="GO" id="GO:0006508">
    <property type="term" value="P:proteolysis"/>
    <property type="evidence" value="ECO:0007669"/>
    <property type="project" value="UniProtKB-KW"/>
</dbReference>
<dbReference type="Pfam" id="PF05903">
    <property type="entry name" value="Peptidase_C97"/>
    <property type="match status" value="1"/>
</dbReference>
<proteinExistence type="inferred from homology"/>
<dbReference type="OrthoDB" id="21221at2759"/>
<dbReference type="Gene3D" id="3.90.1720.30">
    <property type="entry name" value="PPPDE domains"/>
    <property type="match status" value="1"/>
</dbReference>
<protein>
    <recommendedName>
        <fullName evidence="5">PPPDE domain-containing protein</fullName>
    </recommendedName>
</protein>
<accession>A0A821QCT3</accession>
<gene>
    <name evidence="6" type="ORF">PMACD_LOCUS4765</name>
</gene>
<dbReference type="PROSITE" id="PS51858">
    <property type="entry name" value="PPPDE"/>
    <property type="match status" value="1"/>
</dbReference>